<comment type="caution">
    <text evidence="1">The sequence shown here is derived from an EMBL/GenBank/DDBJ whole genome shotgun (WGS) entry which is preliminary data.</text>
</comment>
<accession>A0ABS2TPX4</accession>
<dbReference type="EMBL" id="JADKYB010000004">
    <property type="protein sequence ID" value="MBM9504566.1"/>
    <property type="molecule type" value="Genomic_DNA"/>
</dbReference>
<name>A0ABS2TPX4_9ACTN</name>
<sequence length="140" mass="16070">MESIREHHLFRLLFSLELPTNDYVIAGSAPMLAHGLPREISDLDVVARLEAWTIALRFGDPTDAPLGYAKHIILYGDSLEILNGWFDYDINSLIAESEVIDGVNFTPLVRVLEWKSWLVENDLDRDKDKQDISLIRDYLE</sequence>
<gene>
    <name evidence="1" type="ORF">ITX44_08455</name>
</gene>
<protein>
    <submittedName>
        <fullName evidence="1">Uncharacterized protein</fullName>
    </submittedName>
</protein>
<organism evidence="1 2">
    <name type="scientific">Actinacidiphila acididurans</name>
    <dbReference type="NCBI Taxonomy" id="2784346"/>
    <lineage>
        <taxon>Bacteria</taxon>
        <taxon>Bacillati</taxon>
        <taxon>Actinomycetota</taxon>
        <taxon>Actinomycetes</taxon>
        <taxon>Kitasatosporales</taxon>
        <taxon>Streptomycetaceae</taxon>
        <taxon>Actinacidiphila</taxon>
    </lineage>
</organism>
<evidence type="ECO:0000313" key="2">
    <source>
        <dbReference type="Proteomes" id="UP000749040"/>
    </source>
</evidence>
<dbReference type="RefSeq" id="WP_205356450.1">
    <property type="nucleotide sequence ID" value="NZ_JADKYB010000004.1"/>
</dbReference>
<keyword evidence="2" id="KW-1185">Reference proteome</keyword>
<proteinExistence type="predicted"/>
<reference evidence="1 2" key="1">
    <citation type="submission" date="2021-01" db="EMBL/GenBank/DDBJ databases">
        <title>Streptomyces acididurans sp. nov., isolated from a peat swamp forest soil.</title>
        <authorList>
            <person name="Chantavorakit T."/>
            <person name="Duangmal K."/>
        </authorList>
    </citation>
    <scope>NUCLEOTIDE SEQUENCE [LARGE SCALE GENOMIC DNA]</scope>
    <source>
        <strain evidence="1 2">KK5PA1</strain>
    </source>
</reference>
<dbReference type="Proteomes" id="UP000749040">
    <property type="component" value="Unassembled WGS sequence"/>
</dbReference>
<evidence type="ECO:0000313" key="1">
    <source>
        <dbReference type="EMBL" id="MBM9504566.1"/>
    </source>
</evidence>